<evidence type="ECO:0000313" key="6">
    <source>
        <dbReference type="Proteomes" id="UP000516018"/>
    </source>
</evidence>
<dbReference type="InterPro" id="IPR041685">
    <property type="entry name" value="AAA_GajA/Old/RecF-like"/>
</dbReference>
<dbReference type="KEGG" id="lsx:H8B22_05280"/>
<dbReference type="InterPro" id="IPR038729">
    <property type="entry name" value="Rad50/SbcC_AAA"/>
</dbReference>
<dbReference type="Pfam" id="PF13175">
    <property type="entry name" value="AAA_15"/>
    <property type="match status" value="1"/>
</dbReference>
<dbReference type="PANTHER" id="PTHR43581:SF4">
    <property type="entry name" value="ATP_GTP PHOSPHATASE"/>
    <property type="match status" value="1"/>
</dbReference>
<dbReference type="CDD" id="cd01026">
    <property type="entry name" value="TOPRIM_OLD"/>
    <property type="match status" value="1"/>
</dbReference>
<evidence type="ECO:0000313" key="5">
    <source>
        <dbReference type="EMBL" id="QNP41620.1"/>
    </source>
</evidence>
<dbReference type="AlphaFoldDB" id="A0A7H0G004"/>
<dbReference type="PANTHER" id="PTHR43581">
    <property type="entry name" value="ATP/GTP PHOSPHATASE"/>
    <property type="match status" value="1"/>
</dbReference>
<sequence length="638" mass="70526">MYVSEIHIRGFRCFSADSPLTLKLRSGLNILAGPNDAGKTAIIDAPRHVLWTRGDDFVRLDPGDFHVSAGGERATEMLIRCSFEGLEPDEEARFLEWCTNENGVLRLYVCLRASLRKQSGGGFAVATQYRAGRDADGLPLEGELREYLKATYLKPLRDAERELRSGRRSRLSRILGALPVMASQSKASATGETATLVDVMKRTDDDIDDNNGVTKVEEAVNSTFLDKLSFANDQLTATLGLGAKGSFEQLLERMELYLDPPAGHTERVARGLGYNNLLFMAAELLLLESHPEQVPFLLIEEPEAHLHPQHQTLFMQLLEEHTVPPKTGEDRKQVQILLTTHSPQLAAGAHLENVTLVVNQSTFSLDKGQTKLEDDDYTFLRRFLDATKANLFFARGLLIIEGDAENLLLPTVARKLGRPLGKHGVSIVNVGHRGLFRYSRILQRLDDRILPIPIALIPDRDIPPDAAKGMIRTGRRTESDYSAAELADHMATLRADEGGCVKAFPSEQWTLEYDLARTAELAVMVHQAVMLAKRPAGKTSEQIKDDAAKQIATWRGEAGSTDEAIAARIYEPMLKKSVSKAQVAEQMAKLIDELPDDAVTFRRKLPNYLVKAVDYVTSATPHPEDSAAEADEAAEAES</sequence>
<dbReference type="GO" id="GO:0016887">
    <property type="term" value="F:ATP hydrolysis activity"/>
    <property type="evidence" value="ECO:0007669"/>
    <property type="project" value="InterPro"/>
</dbReference>
<accession>A0A7H0G004</accession>
<reference evidence="5 6" key="1">
    <citation type="submission" date="2020-08" db="EMBL/GenBank/DDBJ databases">
        <title>Lysobacter sp. II4 sp. nov., isolated from soil.</title>
        <authorList>
            <person name="Woo C.Y."/>
            <person name="Kim J."/>
        </authorList>
    </citation>
    <scope>NUCLEOTIDE SEQUENCE [LARGE SCALE GENOMIC DNA]</scope>
    <source>
        <strain evidence="5 6">II4</strain>
    </source>
</reference>
<feature type="domain" description="Endonuclease GajA/Old nuclease/RecF-like AAA" evidence="2">
    <location>
        <begin position="269"/>
        <end position="346"/>
    </location>
</feature>
<keyword evidence="6" id="KW-1185">Reference proteome</keyword>
<dbReference type="EMBL" id="CP060820">
    <property type="protein sequence ID" value="QNP41620.1"/>
    <property type="molecule type" value="Genomic_DNA"/>
</dbReference>
<dbReference type="InterPro" id="IPR034139">
    <property type="entry name" value="TOPRIM_OLD"/>
</dbReference>
<dbReference type="Pfam" id="PF13476">
    <property type="entry name" value="AAA_23"/>
    <property type="match status" value="1"/>
</dbReference>
<dbReference type="Gene3D" id="3.40.50.300">
    <property type="entry name" value="P-loop containing nucleotide triphosphate hydrolases"/>
    <property type="match status" value="1"/>
</dbReference>
<dbReference type="InterPro" id="IPR027417">
    <property type="entry name" value="P-loop_NTPase"/>
</dbReference>
<evidence type="ECO:0000259" key="4">
    <source>
        <dbReference type="Pfam" id="PF20469"/>
    </source>
</evidence>
<organism evidence="5 6">
    <name type="scientific">Agrilutibacter terrestris</name>
    <dbReference type="NCBI Taxonomy" id="2865112"/>
    <lineage>
        <taxon>Bacteria</taxon>
        <taxon>Pseudomonadati</taxon>
        <taxon>Pseudomonadota</taxon>
        <taxon>Gammaproteobacteria</taxon>
        <taxon>Lysobacterales</taxon>
        <taxon>Lysobacteraceae</taxon>
        <taxon>Agrilutibacter</taxon>
    </lineage>
</organism>
<feature type="domain" description="OLD protein-like TOPRIM" evidence="4">
    <location>
        <begin position="392"/>
        <end position="461"/>
    </location>
</feature>
<name>A0A7H0G004_9GAMM</name>
<dbReference type="InterPro" id="IPR051396">
    <property type="entry name" value="Bact_Antivir_Def_Nuclease"/>
</dbReference>
<feature type="region of interest" description="Disordered" evidence="1">
    <location>
        <begin position="619"/>
        <end position="638"/>
    </location>
</feature>
<gene>
    <name evidence="5" type="ORF">H8B22_05280</name>
</gene>
<protein>
    <submittedName>
        <fullName evidence="5">AAA family ATPase</fullName>
    </submittedName>
</protein>
<dbReference type="SUPFAM" id="SSF52540">
    <property type="entry name" value="P-loop containing nucleoside triphosphate hydrolases"/>
    <property type="match status" value="1"/>
</dbReference>
<dbReference type="Pfam" id="PF20469">
    <property type="entry name" value="OLD-like_TOPRIM"/>
    <property type="match status" value="1"/>
</dbReference>
<feature type="domain" description="Rad50/SbcC-type AAA" evidence="3">
    <location>
        <begin position="5"/>
        <end position="83"/>
    </location>
</feature>
<proteinExistence type="predicted"/>
<dbReference type="GO" id="GO:0006302">
    <property type="term" value="P:double-strand break repair"/>
    <property type="evidence" value="ECO:0007669"/>
    <property type="project" value="InterPro"/>
</dbReference>
<dbReference type="Proteomes" id="UP000516018">
    <property type="component" value="Chromosome"/>
</dbReference>
<evidence type="ECO:0000259" key="3">
    <source>
        <dbReference type="Pfam" id="PF13476"/>
    </source>
</evidence>
<evidence type="ECO:0000256" key="1">
    <source>
        <dbReference type="SAM" id="MobiDB-lite"/>
    </source>
</evidence>
<evidence type="ECO:0000259" key="2">
    <source>
        <dbReference type="Pfam" id="PF13175"/>
    </source>
</evidence>
<dbReference type="RefSeq" id="WP_187713056.1">
    <property type="nucleotide sequence ID" value="NZ_CP060820.1"/>
</dbReference>
<feature type="compositionally biased region" description="Acidic residues" evidence="1">
    <location>
        <begin position="626"/>
        <end position="638"/>
    </location>
</feature>